<dbReference type="CDD" id="cd07040">
    <property type="entry name" value="HP"/>
    <property type="match status" value="1"/>
</dbReference>
<dbReference type="OrthoDB" id="3296006at2"/>
<reference evidence="1 2" key="1">
    <citation type="submission" date="2019-05" db="EMBL/GenBank/DDBJ databases">
        <title>Hymenobacter edaphi sp. nov., isolated from abandoned arsenic-contaminated farmland soil.</title>
        <authorList>
            <person name="Nie L."/>
        </authorList>
    </citation>
    <scope>NUCLEOTIDE SEQUENCE [LARGE SCALE GENOMIC DNA]</scope>
    <source>
        <strain evidence="1 2">1-3-3-8</strain>
    </source>
</reference>
<protein>
    <submittedName>
        <fullName evidence="1">Histidine phosphatase family protein</fullName>
    </submittedName>
</protein>
<gene>
    <name evidence="1" type="ORF">FDY95_00860</name>
</gene>
<dbReference type="Pfam" id="PF00300">
    <property type="entry name" value="His_Phos_1"/>
    <property type="match status" value="1"/>
</dbReference>
<evidence type="ECO:0000313" key="1">
    <source>
        <dbReference type="EMBL" id="TLM96576.1"/>
    </source>
</evidence>
<dbReference type="InterPro" id="IPR013078">
    <property type="entry name" value="His_Pase_superF_clade-1"/>
</dbReference>
<proteinExistence type="predicted"/>
<dbReference type="InterPro" id="IPR029033">
    <property type="entry name" value="His_PPase_superfam"/>
</dbReference>
<organism evidence="1 2">
    <name type="scientific">Hymenobacter jeollabukensis</name>
    <dbReference type="NCBI Taxonomy" id="2025313"/>
    <lineage>
        <taxon>Bacteria</taxon>
        <taxon>Pseudomonadati</taxon>
        <taxon>Bacteroidota</taxon>
        <taxon>Cytophagia</taxon>
        <taxon>Cytophagales</taxon>
        <taxon>Hymenobacteraceae</taxon>
        <taxon>Hymenobacter</taxon>
    </lineage>
</organism>
<dbReference type="SUPFAM" id="SSF53254">
    <property type="entry name" value="Phosphoglycerate mutase-like"/>
    <property type="match status" value="1"/>
</dbReference>
<dbReference type="Proteomes" id="UP000305517">
    <property type="component" value="Unassembled WGS sequence"/>
</dbReference>
<evidence type="ECO:0000313" key="2">
    <source>
        <dbReference type="Proteomes" id="UP000305517"/>
    </source>
</evidence>
<dbReference type="SMART" id="SM00855">
    <property type="entry name" value="PGAM"/>
    <property type="match status" value="1"/>
</dbReference>
<sequence length="208" mass="22086">MRKPTRAAYLARPAFFAPLSIEFLLMPFLLRLLCLLPLLGTAAFIAPEAAKPKAVTVYLVRHAEKGPLADPQKPAEQPLSAAGALRAQALRDVLRKEPIVAIYSTDTKRTRDTAAPLAEARKISPESYVADPPGLAALATRIRQVTPAGKAALVVGHSNTVLETIEALGAPRPIKAIGDDEFSYLFVVTLPASGGPATATVRRYGAGK</sequence>
<keyword evidence="2" id="KW-1185">Reference proteome</keyword>
<dbReference type="AlphaFoldDB" id="A0A5R8WVV0"/>
<dbReference type="EMBL" id="VAJM01000001">
    <property type="protein sequence ID" value="TLM96576.1"/>
    <property type="molecule type" value="Genomic_DNA"/>
</dbReference>
<accession>A0A5R8WVV0</accession>
<comment type="caution">
    <text evidence="1">The sequence shown here is derived from an EMBL/GenBank/DDBJ whole genome shotgun (WGS) entry which is preliminary data.</text>
</comment>
<name>A0A5R8WVV0_9BACT</name>
<dbReference type="Gene3D" id="3.40.50.1240">
    <property type="entry name" value="Phosphoglycerate mutase-like"/>
    <property type="match status" value="1"/>
</dbReference>